<accession>A0A8D8S7L9</accession>
<organism evidence="1">
    <name type="scientific">Cacopsylla melanoneura</name>
    <dbReference type="NCBI Taxonomy" id="428564"/>
    <lineage>
        <taxon>Eukaryota</taxon>
        <taxon>Metazoa</taxon>
        <taxon>Ecdysozoa</taxon>
        <taxon>Arthropoda</taxon>
        <taxon>Hexapoda</taxon>
        <taxon>Insecta</taxon>
        <taxon>Pterygota</taxon>
        <taxon>Neoptera</taxon>
        <taxon>Paraneoptera</taxon>
        <taxon>Hemiptera</taxon>
        <taxon>Sternorrhyncha</taxon>
        <taxon>Psylloidea</taxon>
        <taxon>Psyllidae</taxon>
        <taxon>Psyllinae</taxon>
        <taxon>Cacopsylla</taxon>
    </lineage>
</organism>
<protein>
    <submittedName>
        <fullName evidence="1">Uncharacterized protein</fullName>
    </submittedName>
</protein>
<name>A0A8D8S7L9_9HEMI</name>
<dbReference type="EMBL" id="HBUF01583287">
    <property type="protein sequence ID" value="CAG6770953.1"/>
    <property type="molecule type" value="Transcribed_RNA"/>
</dbReference>
<sequence>MIPFKHLLIFRLINTDHIRPMGILLVMFKQIFGQIDSLLAPIEEERFVQSKIIHETLRIIINIEWGTRVIVLDRAELERVYQDSERGDPQCDPKVHENLVPHDVHYFDGKLEM</sequence>
<dbReference type="EMBL" id="HBUF01583286">
    <property type="protein sequence ID" value="CAG6770952.1"/>
    <property type="molecule type" value="Transcribed_RNA"/>
</dbReference>
<proteinExistence type="predicted"/>
<dbReference type="EMBL" id="HBUF01201243">
    <property type="protein sequence ID" value="CAG6661990.1"/>
    <property type="molecule type" value="Transcribed_RNA"/>
</dbReference>
<dbReference type="EMBL" id="HBUF01201244">
    <property type="protein sequence ID" value="CAG6661991.1"/>
    <property type="molecule type" value="Transcribed_RNA"/>
</dbReference>
<dbReference type="EMBL" id="HBUF01583285">
    <property type="protein sequence ID" value="CAG6770951.1"/>
    <property type="molecule type" value="Transcribed_RNA"/>
</dbReference>
<evidence type="ECO:0000313" key="1">
    <source>
        <dbReference type="EMBL" id="CAG6661991.1"/>
    </source>
</evidence>
<dbReference type="EMBL" id="HBUF01583288">
    <property type="protein sequence ID" value="CAG6770954.1"/>
    <property type="molecule type" value="Transcribed_RNA"/>
</dbReference>
<reference evidence="1" key="1">
    <citation type="submission" date="2021-05" db="EMBL/GenBank/DDBJ databases">
        <authorList>
            <person name="Alioto T."/>
            <person name="Alioto T."/>
            <person name="Gomez Garrido J."/>
        </authorList>
    </citation>
    <scope>NUCLEOTIDE SEQUENCE</scope>
</reference>
<dbReference type="AlphaFoldDB" id="A0A8D8S7L9"/>